<dbReference type="Proteomes" id="UP000199611">
    <property type="component" value="Unassembled WGS sequence"/>
</dbReference>
<dbReference type="RefSeq" id="WP_093393456.1">
    <property type="nucleotide sequence ID" value="NZ_FOUU01000001.1"/>
</dbReference>
<dbReference type="OrthoDB" id="5502288at2"/>
<keyword evidence="2" id="KW-1185">Reference proteome</keyword>
<dbReference type="AlphaFoldDB" id="A0A1I4RL70"/>
<dbReference type="EMBL" id="FOUU01000001">
    <property type="protein sequence ID" value="SFM52964.1"/>
    <property type="molecule type" value="Genomic_DNA"/>
</dbReference>
<evidence type="ECO:0000313" key="1">
    <source>
        <dbReference type="EMBL" id="SFM52964.1"/>
    </source>
</evidence>
<reference evidence="1 2" key="1">
    <citation type="submission" date="2016-10" db="EMBL/GenBank/DDBJ databases">
        <authorList>
            <person name="de Groot N.N."/>
        </authorList>
    </citation>
    <scope>NUCLEOTIDE SEQUENCE [LARGE SCALE GENOMIC DNA]</scope>
    <source>
        <strain evidence="1 2">DSM 9990</strain>
    </source>
</reference>
<protein>
    <recommendedName>
        <fullName evidence="3">DUF3419 family protein</fullName>
    </recommendedName>
</protein>
<dbReference type="InterPro" id="IPR029063">
    <property type="entry name" value="SAM-dependent_MTases_sf"/>
</dbReference>
<gene>
    <name evidence="1" type="ORF">SAMN05660836_00678</name>
</gene>
<proteinExistence type="predicted"/>
<accession>A0A1I4RL70</accession>
<organism evidence="1 2">
    <name type="scientific">Thermodesulforhabdus norvegica</name>
    <dbReference type="NCBI Taxonomy" id="39841"/>
    <lineage>
        <taxon>Bacteria</taxon>
        <taxon>Pseudomonadati</taxon>
        <taxon>Thermodesulfobacteriota</taxon>
        <taxon>Syntrophobacteria</taxon>
        <taxon>Syntrophobacterales</taxon>
        <taxon>Thermodesulforhabdaceae</taxon>
        <taxon>Thermodesulforhabdus</taxon>
    </lineage>
</organism>
<dbReference type="SUPFAM" id="SSF53335">
    <property type="entry name" value="S-adenosyl-L-methionine-dependent methyltransferases"/>
    <property type="match status" value="1"/>
</dbReference>
<evidence type="ECO:0008006" key="3">
    <source>
        <dbReference type="Google" id="ProtNLM"/>
    </source>
</evidence>
<name>A0A1I4RL70_9BACT</name>
<evidence type="ECO:0000313" key="2">
    <source>
        <dbReference type="Proteomes" id="UP000199611"/>
    </source>
</evidence>
<dbReference type="STRING" id="39841.SAMN05660836_00678"/>
<sequence length="277" mass="31847">MTLISSFNPESPPYLFSTECPWIFWPEEVEIEGKRVFTVAGSGDVPLYFLYRSAAEVIAFDVSEHACMWNKLKPLFMKGIGFRDLRNLFKDLIDKGDTEPLWNLIRNNYPRLRPGLEKNARKYWDELILSPQASNPLKNWLRPTDTLFVPLLFYLEEEKTFNFLKRKIKPYRIFKGSIEMASEIIDGTADILYCSNVCEYLRVEGEGLAITFLNNLGKSLSSDGVIICYETQKASRATAAYKHPGLNYRILKVLEGVLKPRKGFCFNHSMVVMSKAV</sequence>